<dbReference type="SUPFAM" id="SSF52540">
    <property type="entry name" value="P-loop containing nucleoside triphosphate hydrolases"/>
    <property type="match status" value="1"/>
</dbReference>
<dbReference type="AlphaFoldDB" id="A0A0U1L0J8"/>
<dbReference type="RefSeq" id="WP_021167995.1">
    <property type="nucleotide sequence ID" value="NZ_CTRP01000012.1"/>
</dbReference>
<dbReference type="Pfam" id="PF13166">
    <property type="entry name" value="AAA_13"/>
    <property type="match status" value="1"/>
</dbReference>
<dbReference type="EMBL" id="CTRP01000012">
    <property type="protein sequence ID" value="CQR73200.1"/>
    <property type="molecule type" value="Genomic_DNA"/>
</dbReference>
<feature type="domain" description="Protein CR006 P-loop" evidence="1">
    <location>
        <begin position="327"/>
        <end position="486"/>
    </location>
</feature>
<proteinExistence type="predicted"/>
<dbReference type="InterPro" id="IPR027417">
    <property type="entry name" value="P-loop_NTPase"/>
</dbReference>
<organism evidence="2 3">
    <name type="scientific">Sporomusa ovata</name>
    <dbReference type="NCBI Taxonomy" id="2378"/>
    <lineage>
        <taxon>Bacteria</taxon>
        <taxon>Bacillati</taxon>
        <taxon>Bacillota</taxon>
        <taxon>Negativicutes</taxon>
        <taxon>Selenomonadales</taxon>
        <taxon>Sporomusaceae</taxon>
        <taxon>Sporomusa</taxon>
    </lineage>
</organism>
<dbReference type="InterPro" id="IPR026866">
    <property type="entry name" value="CR006_AAA"/>
</dbReference>
<dbReference type="Proteomes" id="UP000049855">
    <property type="component" value="Unassembled WGS sequence"/>
</dbReference>
<reference evidence="3" key="1">
    <citation type="submission" date="2015-03" db="EMBL/GenBank/DDBJ databases">
        <authorList>
            <person name="Nijsse Bart"/>
        </authorList>
    </citation>
    <scope>NUCLEOTIDE SEQUENCE [LARGE SCALE GENOMIC DNA]</scope>
</reference>
<accession>A0A0U1L0J8</accession>
<sequence>MDISIHNCNNIDSGDIHIENGRLNIKYAINGTGKSTIAQAISLHISGGALTDLRPFKYLNDGEEDHNPSVMISDAIQKVAVFDEKYIETYAYQKDELVANSFEIFVKTPKYEEHMRKISELISSIQTAFRDDPDLDALINDLTTFIDGFGKAQSGYSKAGDLGKSIGKGNKLENVPPELAAYAPYLRTAGTNLKWLKWQTEGKDYLEITDKCPYCVSNISTPKETILKVSQEYDTKYLSSLSKILDVFTSLEAYFSEDTKAAVQIISKNATGITTEQIEFLKRLKDEVITLRDKLTGLKYLGFASLSNVDRVADALRENIIDLAFYRQLESDYTKSKIDRINASLNEVITVAGQLQGQVAQQKEEIRKTIEKHSKDINGFLESAGYQYKVSIVQSTGESYRLILTYTEQSEGIGNVKEHLSYGERNAFALVLFMYQALKENADFIILDDPISSFDNNKKFAIMSMLFRGTNSFQGKTVLMLTHDFEPIIDIVCTLRDIFSPSAKAYFISNINGTLDEHVITNTDVKSCVSVCESNIADSADIIHKLIYYRRLVEINDQKDIVWDLLSNVFHKDRDIPQIKDEDGSLRDMTPDEIVLATSIIQQKIDDFDYSTVYARTKNISDMVALYRNSASGYEKVQIYRMLKDGDMERGSAMKKYVDETFHVQNDYLFQLNPRQYKIVPQYVLNYCDNEICTIEESLVQTVG</sequence>
<gene>
    <name evidence="2" type="ORF">SpAn4DRAFT_2432</name>
</gene>
<evidence type="ECO:0000259" key="1">
    <source>
        <dbReference type="Pfam" id="PF13166"/>
    </source>
</evidence>
<protein>
    <recommendedName>
        <fullName evidence="1">Protein CR006 P-loop domain-containing protein</fullName>
    </recommendedName>
</protein>
<dbReference type="Gene3D" id="3.40.50.300">
    <property type="entry name" value="P-loop containing nucleotide triphosphate hydrolases"/>
    <property type="match status" value="1"/>
</dbReference>
<evidence type="ECO:0000313" key="3">
    <source>
        <dbReference type="Proteomes" id="UP000049855"/>
    </source>
</evidence>
<name>A0A0U1L0J8_9FIRM</name>
<evidence type="ECO:0000313" key="2">
    <source>
        <dbReference type="EMBL" id="CQR73200.1"/>
    </source>
</evidence>
<keyword evidence="3" id="KW-1185">Reference proteome</keyword>